<protein>
    <submittedName>
        <fullName evidence="2">Uncharacterized protein</fullName>
    </submittedName>
</protein>
<evidence type="ECO:0000313" key="2">
    <source>
        <dbReference type="EMBL" id="GMH00761.1"/>
    </source>
</evidence>
<organism evidence="2 3">
    <name type="scientific">Nepenthes gracilis</name>
    <name type="common">Slender pitcher plant</name>
    <dbReference type="NCBI Taxonomy" id="150966"/>
    <lineage>
        <taxon>Eukaryota</taxon>
        <taxon>Viridiplantae</taxon>
        <taxon>Streptophyta</taxon>
        <taxon>Embryophyta</taxon>
        <taxon>Tracheophyta</taxon>
        <taxon>Spermatophyta</taxon>
        <taxon>Magnoliopsida</taxon>
        <taxon>eudicotyledons</taxon>
        <taxon>Gunneridae</taxon>
        <taxon>Pentapetalae</taxon>
        <taxon>Caryophyllales</taxon>
        <taxon>Nepenthaceae</taxon>
        <taxon>Nepenthes</taxon>
    </lineage>
</organism>
<evidence type="ECO:0000256" key="1">
    <source>
        <dbReference type="SAM" id="MobiDB-lite"/>
    </source>
</evidence>
<dbReference type="Proteomes" id="UP001279734">
    <property type="component" value="Unassembled WGS sequence"/>
</dbReference>
<name>A0AAD3P6K1_NEPGR</name>
<proteinExistence type="predicted"/>
<sequence>MRTQFEEGPHLTGADVGGLGDDPPSGPPDAGLSNVCEPSPSQTSPMLSKYGRTSIKQEGADPALPFEPSPEVLCPLFFMVAVADVLMLRNVASVTFVLCWRSIATPFVC</sequence>
<dbReference type="AlphaFoldDB" id="A0AAD3P6K1"/>
<comment type="caution">
    <text evidence="2">The sequence shown here is derived from an EMBL/GenBank/DDBJ whole genome shotgun (WGS) entry which is preliminary data.</text>
</comment>
<evidence type="ECO:0000313" key="3">
    <source>
        <dbReference type="Proteomes" id="UP001279734"/>
    </source>
</evidence>
<reference evidence="2" key="1">
    <citation type="submission" date="2023-05" db="EMBL/GenBank/DDBJ databases">
        <title>Nepenthes gracilis genome sequencing.</title>
        <authorList>
            <person name="Fukushima K."/>
        </authorList>
    </citation>
    <scope>NUCLEOTIDE SEQUENCE</scope>
    <source>
        <strain evidence="2">SING2019-196</strain>
    </source>
</reference>
<keyword evidence="3" id="KW-1185">Reference proteome</keyword>
<dbReference type="EMBL" id="BSYO01000002">
    <property type="protein sequence ID" value="GMH00761.1"/>
    <property type="molecule type" value="Genomic_DNA"/>
</dbReference>
<feature type="region of interest" description="Disordered" evidence="1">
    <location>
        <begin position="1"/>
        <end position="54"/>
    </location>
</feature>
<accession>A0AAD3P6K1</accession>
<gene>
    <name evidence="2" type="ORF">Nepgr_002600</name>
</gene>